<sequence length="597" mass="66141">MRLPLPLVRRATLLLALAAPPAAAQRAAAPPPSAALQALLDAHWRWTLRESPLLATTLGERAYDRELGDLTTAAMDRRAREAAAFLARLDALDTARLAPAERVTRAILRRDLAETVEGNRFGQRTVLFTTYSGWHTGFANLPDNHPFRERADYDAYVARLARFPAYNRGALATTRAALAGGFAQPCAPFAKYEGTISGAVAGAPERSRFLEPFARRPAYVSEREWGDLRARAVALVRDSVYPAYGELLAFYRSDYAPRCRATAAVSATPGGAAYYAFRVRSETSTDLTPEQVHQLGLREVARIGAEMDAVAARAGHPSRRAFVARLRSDPRYYARTPAELLAAASVLAKRIDGEMPTYFGRLPRLPYTIKPVPEAEAPVTTTAYYDGGSLEGGRPGVYRVNTSKLDQRPLYELPALTMHEAVPGHHHQIALAQELDLPPFRRYKVAFAAFSEGWGLYAERLGTEMGLYSTPETEMGRLSYEMWRATRLVVDAGIHAKGWTRDQAIAYMAEHTALSRANIEAEVNRYITWPGQATAYKVGELRIRELRARAERRLGDRFDLRAFHDAVLENGPVPLSVLEAEVERWIVRAERAPAAAK</sequence>
<organism evidence="2">
    <name type="scientific">uncultured Gemmatimonadaceae bacterium</name>
    <dbReference type="NCBI Taxonomy" id="246130"/>
    <lineage>
        <taxon>Bacteria</taxon>
        <taxon>Pseudomonadati</taxon>
        <taxon>Gemmatimonadota</taxon>
        <taxon>Gemmatimonadia</taxon>
        <taxon>Gemmatimonadales</taxon>
        <taxon>Gemmatimonadaceae</taxon>
        <taxon>environmental samples</taxon>
    </lineage>
</organism>
<dbReference type="InterPro" id="IPR010281">
    <property type="entry name" value="DUF885"/>
</dbReference>
<evidence type="ECO:0008006" key="3">
    <source>
        <dbReference type="Google" id="ProtNLM"/>
    </source>
</evidence>
<dbReference type="PANTHER" id="PTHR33361:SF2">
    <property type="entry name" value="DUF885 DOMAIN-CONTAINING PROTEIN"/>
    <property type="match status" value="1"/>
</dbReference>
<keyword evidence="1" id="KW-0732">Signal</keyword>
<reference evidence="2" key="1">
    <citation type="submission" date="2020-02" db="EMBL/GenBank/DDBJ databases">
        <authorList>
            <person name="Meier V. D."/>
        </authorList>
    </citation>
    <scope>NUCLEOTIDE SEQUENCE</scope>
    <source>
        <strain evidence="2">AVDCRST_MAG11</strain>
    </source>
</reference>
<protein>
    <recommendedName>
        <fullName evidence="3">DUF885 domain-containing protein</fullName>
    </recommendedName>
</protein>
<gene>
    <name evidence="2" type="ORF">AVDCRST_MAG11-163</name>
</gene>
<feature type="chain" id="PRO_5026835629" description="DUF885 domain-containing protein" evidence="1">
    <location>
        <begin position="25"/>
        <end position="597"/>
    </location>
</feature>
<evidence type="ECO:0000313" key="2">
    <source>
        <dbReference type="EMBL" id="CAA9291756.1"/>
    </source>
</evidence>
<dbReference type="AlphaFoldDB" id="A0A6J4JZS2"/>
<name>A0A6J4JZS2_9BACT</name>
<proteinExistence type="predicted"/>
<accession>A0A6J4JZS2</accession>
<dbReference type="PANTHER" id="PTHR33361">
    <property type="entry name" value="GLR0591 PROTEIN"/>
    <property type="match status" value="1"/>
</dbReference>
<evidence type="ECO:0000256" key="1">
    <source>
        <dbReference type="SAM" id="SignalP"/>
    </source>
</evidence>
<dbReference type="Pfam" id="PF05960">
    <property type="entry name" value="DUF885"/>
    <property type="match status" value="1"/>
</dbReference>
<feature type="signal peptide" evidence="1">
    <location>
        <begin position="1"/>
        <end position="24"/>
    </location>
</feature>
<dbReference type="EMBL" id="CADCTU010000039">
    <property type="protein sequence ID" value="CAA9291756.1"/>
    <property type="molecule type" value="Genomic_DNA"/>
</dbReference>